<sequence>MSIVELKNVSRVYRNGDHEQRALDHVDLSLEEGKFIVILGPSGAGKSTLLNLLGGLDSPTEGTIIVNGKDISTLTENELADYRAETVGFVFQSYNLIPTLTVIENVALVKEIAINPLSSHDMLREVGLADHIHQFPSELSGGEQQRVSIARALAKNPQILLCDEPTGALDSETGVMVLKLLLSMARDMKKTIIIVTHNQNIAKMADVVIRVKNGKIKSCEEQEKPLTVEEVDW</sequence>
<keyword evidence="2" id="KW-1185">Reference proteome</keyword>
<protein>
    <submittedName>
        <fullName evidence="1">ABC transporter ATP-binding protein</fullName>
    </submittedName>
</protein>
<evidence type="ECO:0000313" key="1">
    <source>
        <dbReference type="EMBL" id="QUC66045.1"/>
    </source>
</evidence>
<accession>A0AC61N1P0</accession>
<keyword evidence="1" id="KW-0547">Nucleotide-binding</keyword>
<organism evidence="1 2">
    <name type="scientific">Aristaeella hokkaidonensis</name>
    <dbReference type="NCBI Taxonomy" id="3046382"/>
    <lineage>
        <taxon>Bacteria</taxon>
        <taxon>Bacillati</taxon>
        <taxon>Bacillota</taxon>
        <taxon>Clostridia</taxon>
        <taxon>Eubacteriales</taxon>
        <taxon>Aristaeellaceae</taxon>
        <taxon>Aristaeella</taxon>
    </lineage>
</organism>
<gene>
    <name evidence="1" type="ORF">JYE49_09200</name>
</gene>
<keyword evidence="1" id="KW-0067">ATP-binding</keyword>
<proteinExistence type="predicted"/>
<dbReference type="Proteomes" id="UP000682782">
    <property type="component" value="Chromosome"/>
</dbReference>
<name>A0AC61N1P0_9FIRM</name>
<reference evidence="1" key="1">
    <citation type="submission" date="2021-01" db="EMBL/GenBank/DDBJ databases">
        <title>Complete genome sequence of Clostridiales bacterium R-7.</title>
        <authorList>
            <person name="Mahoney-Kurpe S.C."/>
            <person name="Palevich N."/>
            <person name="Koike S."/>
            <person name="Moon C.D."/>
            <person name="Attwood G.T."/>
        </authorList>
    </citation>
    <scope>NUCLEOTIDE SEQUENCE</scope>
    <source>
        <strain evidence="1">R-7</strain>
    </source>
</reference>
<dbReference type="EMBL" id="CP068393">
    <property type="protein sequence ID" value="QUC66045.1"/>
    <property type="molecule type" value="Genomic_DNA"/>
</dbReference>
<evidence type="ECO:0000313" key="2">
    <source>
        <dbReference type="Proteomes" id="UP000682782"/>
    </source>
</evidence>